<sequence length="100" mass="11816">MINVRALGALVLFLFGLFQLLDLWIAGFSWATLLLALVAFLLGYWLWPSKRDDPRHRYQNSQWFDWLEFLVELPVEILLWLIRSLFGLLRRGVDDVDIIP</sequence>
<protein>
    <submittedName>
        <fullName evidence="2">Uncharacterized protein</fullName>
    </submittedName>
</protein>
<dbReference type="EMBL" id="JBHSCX010000008">
    <property type="protein sequence ID" value="MFC4362684.1"/>
    <property type="molecule type" value="Genomic_DNA"/>
</dbReference>
<organism evidence="2 3">
    <name type="scientific">Simiduia curdlanivorans</name>
    <dbReference type="NCBI Taxonomy" id="1492769"/>
    <lineage>
        <taxon>Bacteria</taxon>
        <taxon>Pseudomonadati</taxon>
        <taxon>Pseudomonadota</taxon>
        <taxon>Gammaproteobacteria</taxon>
        <taxon>Cellvibrionales</taxon>
        <taxon>Cellvibrionaceae</taxon>
        <taxon>Simiduia</taxon>
    </lineage>
</organism>
<dbReference type="RefSeq" id="WP_290259264.1">
    <property type="nucleotide sequence ID" value="NZ_JAUFQG010000004.1"/>
</dbReference>
<keyword evidence="3" id="KW-1185">Reference proteome</keyword>
<proteinExistence type="predicted"/>
<gene>
    <name evidence="2" type="ORF">ACFOX3_10240</name>
</gene>
<accession>A0ABV8V5D8</accession>
<dbReference type="Proteomes" id="UP001595840">
    <property type="component" value="Unassembled WGS sequence"/>
</dbReference>
<keyword evidence="1" id="KW-1133">Transmembrane helix</keyword>
<reference evidence="3" key="1">
    <citation type="journal article" date="2019" name="Int. J. Syst. Evol. Microbiol.">
        <title>The Global Catalogue of Microorganisms (GCM) 10K type strain sequencing project: providing services to taxonomists for standard genome sequencing and annotation.</title>
        <authorList>
            <consortium name="The Broad Institute Genomics Platform"/>
            <consortium name="The Broad Institute Genome Sequencing Center for Infectious Disease"/>
            <person name="Wu L."/>
            <person name="Ma J."/>
        </authorList>
    </citation>
    <scope>NUCLEOTIDE SEQUENCE [LARGE SCALE GENOMIC DNA]</scope>
    <source>
        <strain evidence="3">CECT 8570</strain>
    </source>
</reference>
<comment type="caution">
    <text evidence="2">The sequence shown here is derived from an EMBL/GenBank/DDBJ whole genome shotgun (WGS) entry which is preliminary data.</text>
</comment>
<keyword evidence="1" id="KW-0472">Membrane</keyword>
<evidence type="ECO:0000313" key="2">
    <source>
        <dbReference type="EMBL" id="MFC4362684.1"/>
    </source>
</evidence>
<keyword evidence="1" id="KW-0812">Transmembrane</keyword>
<evidence type="ECO:0000256" key="1">
    <source>
        <dbReference type="SAM" id="Phobius"/>
    </source>
</evidence>
<evidence type="ECO:0000313" key="3">
    <source>
        <dbReference type="Proteomes" id="UP001595840"/>
    </source>
</evidence>
<name>A0ABV8V5D8_9GAMM</name>
<feature type="transmembrane region" description="Helical" evidence="1">
    <location>
        <begin position="30"/>
        <end position="47"/>
    </location>
</feature>